<feature type="region of interest" description="Disordered" evidence="1">
    <location>
        <begin position="1"/>
        <end position="81"/>
    </location>
</feature>
<dbReference type="HOGENOM" id="CLU_467922_0_0_1"/>
<dbReference type="CTD" id="20202973"/>
<dbReference type="RefSeq" id="XP_009013866.1">
    <property type="nucleotide sequence ID" value="XM_009015618.1"/>
</dbReference>
<reference evidence="4 6" key="2">
    <citation type="journal article" date="2013" name="Nature">
        <title>Insights into bilaterian evolution from three spiralian genomes.</title>
        <authorList>
            <person name="Simakov O."/>
            <person name="Marletaz F."/>
            <person name="Cho S.J."/>
            <person name="Edsinger-Gonzales E."/>
            <person name="Havlak P."/>
            <person name="Hellsten U."/>
            <person name="Kuo D.H."/>
            <person name="Larsson T."/>
            <person name="Lv J."/>
            <person name="Arendt D."/>
            <person name="Savage R."/>
            <person name="Osoegawa K."/>
            <person name="de Jong P."/>
            <person name="Grimwood J."/>
            <person name="Chapman J.A."/>
            <person name="Shapiro H."/>
            <person name="Aerts A."/>
            <person name="Otillar R.P."/>
            <person name="Terry A.Y."/>
            <person name="Boore J.L."/>
            <person name="Grigoriev I.V."/>
            <person name="Lindberg D.R."/>
            <person name="Seaver E.C."/>
            <person name="Weisblat D.A."/>
            <person name="Putnam N.H."/>
            <person name="Rokhsar D.S."/>
        </authorList>
    </citation>
    <scope>NUCLEOTIDE SEQUENCE</scope>
</reference>
<evidence type="ECO:0000256" key="1">
    <source>
        <dbReference type="SAM" id="MobiDB-lite"/>
    </source>
</evidence>
<reference evidence="6" key="1">
    <citation type="submission" date="2012-12" db="EMBL/GenBank/DDBJ databases">
        <authorList>
            <person name="Hellsten U."/>
            <person name="Grimwood J."/>
            <person name="Chapman J.A."/>
            <person name="Shapiro H."/>
            <person name="Aerts A."/>
            <person name="Otillar R.P."/>
            <person name="Terry A.Y."/>
            <person name="Boore J.L."/>
            <person name="Simakov O."/>
            <person name="Marletaz F."/>
            <person name="Cho S.-J."/>
            <person name="Edsinger-Gonzales E."/>
            <person name="Havlak P."/>
            <person name="Kuo D.-H."/>
            <person name="Larsson T."/>
            <person name="Lv J."/>
            <person name="Arendt D."/>
            <person name="Savage R."/>
            <person name="Osoegawa K."/>
            <person name="de Jong P."/>
            <person name="Lindberg D.R."/>
            <person name="Seaver E.C."/>
            <person name="Weisblat D.A."/>
            <person name="Putnam N.H."/>
            <person name="Grigoriev I.V."/>
            <person name="Rokhsar D.S."/>
        </authorList>
    </citation>
    <scope>NUCLEOTIDE SEQUENCE</scope>
</reference>
<dbReference type="Pfam" id="PF08376">
    <property type="entry name" value="NIT"/>
    <property type="match status" value="1"/>
</dbReference>
<feature type="domain" description="Nitrate/nitrite sensing protein" evidence="3">
    <location>
        <begin position="425"/>
        <end position="547"/>
    </location>
</feature>
<dbReference type="KEGG" id="hro:HELRODRAFT_169805"/>
<evidence type="ECO:0000313" key="6">
    <source>
        <dbReference type="Proteomes" id="UP000015101"/>
    </source>
</evidence>
<organism evidence="5 6">
    <name type="scientific">Helobdella robusta</name>
    <name type="common">Californian leech</name>
    <dbReference type="NCBI Taxonomy" id="6412"/>
    <lineage>
        <taxon>Eukaryota</taxon>
        <taxon>Metazoa</taxon>
        <taxon>Spiralia</taxon>
        <taxon>Lophotrochozoa</taxon>
        <taxon>Annelida</taxon>
        <taxon>Clitellata</taxon>
        <taxon>Hirudinea</taxon>
        <taxon>Rhynchobdellida</taxon>
        <taxon>Glossiphoniidae</taxon>
        <taxon>Helobdella</taxon>
    </lineage>
</organism>
<dbReference type="AlphaFoldDB" id="T1F2C3"/>
<dbReference type="EMBL" id="AMQM01003397">
    <property type="status" value="NOT_ANNOTATED_CDS"/>
    <property type="molecule type" value="Genomic_DNA"/>
</dbReference>
<feature type="compositionally biased region" description="Low complexity" evidence="1">
    <location>
        <begin position="14"/>
        <end position="81"/>
    </location>
</feature>
<evidence type="ECO:0000313" key="4">
    <source>
        <dbReference type="EMBL" id="ESO08077.1"/>
    </source>
</evidence>
<dbReference type="EMBL" id="KB096134">
    <property type="protein sequence ID" value="ESO08077.1"/>
    <property type="molecule type" value="Genomic_DNA"/>
</dbReference>
<feature type="transmembrane region" description="Helical" evidence="2">
    <location>
        <begin position="130"/>
        <end position="149"/>
    </location>
</feature>
<keyword evidence="2" id="KW-0812">Transmembrane</keyword>
<dbReference type="InParanoid" id="T1F2C3"/>
<evidence type="ECO:0000313" key="5">
    <source>
        <dbReference type="EnsemblMetazoa" id="HelroP169805"/>
    </source>
</evidence>
<keyword evidence="2" id="KW-0472">Membrane</keyword>
<protein>
    <recommendedName>
        <fullName evidence="3">Nitrate/nitrite sensing protein domain-containing protein</fullName>
    </recommendedName>
</protein>
<dbReference type="GeneID" id="20202973"/>
<evidence type="ECO:0000256" key="2">
    <source>
        <dbReference type="SAM" id="Phobius"/>
    </source>
</evidence>
<proteinExistence type="predicted"/>
<sequence>MADINDIKNDVEDNNNSNTNNKSNTISNNDDTNNNSNNPTNNNNTKDSANNNTNNPTNNNTSNNNTKDSANNNTNNNINNNININMNQAWMGSRSKSTTSMTSTQMEIFTQVKSLANQDARNRIQMLAKMLLVVALPILALIIMTSISLNEAVVSQTQSLKAVDEIKELEKRGTSVWYLTNIDTDTLDRLLKIYKKGDDALESYLDNSFLKLTVANQPIPSKKSLFELIHSYRNNTLMMALKYKNYSCSLVSAYVRNNLTDVDGCVVENSRNKTYNDSDDYRYYKDGADDLPNTGININMSADTKTMNIYEDGGKILMKNTSLNKNKVDLTQESELFAKLFLNKLGPENVDTSIRLNTSDTNIVVTTTVVTSTTTTLTILMSSNNLTATNLEAPVETDVTAPTTKSLTDATTAGHPSTSASQINSTKTSNATEKTLNKNTASAETPASRNILDEQTIESYAQFDRYTVLIMSLINYTSTRTEQLSKTLNNVAKYTTAFTSLLLGSDFVGQMRALGTKFFQSCHLSTEFFVRFWIANGSAGQGLHEVFLNQPDSKVWFDEKFVGKPLQANLTRRFDDMLRWSDP</sequence>
<name>T1F2C3_HELRO</name>
<feature type="compositionally biased region" description="Basic and acidic residues" evidence="1">
    <location>
        <begin position="1"/>
        <end position="11"/>
    </location>
</feature>
<keyword evidence="2" id="KW-1133">Transmembrane helix</keyword>
<dbReference type="InterPro" id="IPR013587">
    <property type="entry name" value="Nitrate/nitrite_sensing"/>
</dbReference>
<dbReference type="Proteomes" id="UP000015101">
    <property type="component" value="Unassembled WGS sequence"/>
</dbReference>
<keyword evidence="6" id="KW-1185">Reference proteome</keyword>
<gene>
    <name evidence="5" type="primary">20202973</name>
    <name evidence="4" type="ORF">HELRODRAFT_169805</name>
</gene>
<feature type="region of interest" description="Disordered" evidence="1">
    <location>
        <begin position="406"/>
        <end position="447"/>
    </location>
</feature>
<dbReference type="EnsemblMetazoa" id="HelroT169805">
    <property type="protein sequence ID" value="HelroP169805"/>
    <property type="gene ID" value="HelroG169805"/>
</dbReference>
<evidence type="ECO:0000259" key="3">
    <source>
        <dbReference type="Pfam" id="PF08376"/>
    </source>
</evidence>
<accession>T1F2C3</accession>
<reference evidence="5" key="3">
    <citation type="submission" date="2015-06" db="UniProtKB">
        <authorList>
            <consortium name="EnsemblMetazoa"/>
        </authorList>
    </citation>
    <scope>IDENTIFICATION</scope>
</reference>